<dbReference type="PATRIC" id="fig|134605.3.peg.1817"/>
<keyword evidence="3" id="KW-1185">Reference proteome</keyword>
<evidence type="ECO:0000256" key="1">
    <source>
        <dbReference type="SAM" id="SignalP"/>
    </source>
</evidence>
<dbReference type="AlphaFoldDB" id="A0A133N6N5"/>
<dbReference type="RefSeq" id="WP_008802306.1">
    <property type="nucleotide sequence ID" value="NZ_KQ956580.1"/>
</dbReference>
<protein>
    <recommendedName>
        <fullName evidence="4">Lipoprotein</fullName>
    </recommendedName>
</protein>
<evidence type="ECO:0000313" key="3">
    <source>
        <dbReference type="Proteomes" id="UP000070617"/>
    </source>
</evidence>
<evidence type="ECO:0000313" key="2">
    <source>
        <dbReference type="EMBL" id="KXA11962.1"/>
    </source>
</evidence>
<feature type="signal peptide" evidence="1">
    <location>
        <begin position="1"/>
        <end position="17"/>
    </location>
</feature>
<evidence type="ECO:0008006" key="4">
    <source>
        <dbReference type="Google" id="ProtNLM"/>
    </source>
</evidence>
<dbReference type="EMBL" id="LRPX01000106">
    <property type="protein sequence ID" value="KXA11962.1"/>
    <property type="molecule type" value="Genomic_DNA"/>
</dbReference>
<comment type="caution">
    <text evidence="2">The sequence shown here is derived from an EMBL/GenBank/DDBJ whole genome shotgun (WGS) entry which is preliminary data.</text>
</comment>
<feature type="chain" id="PRO_5007457840" description="Lipoprotein" evidence="1">
    <location>
        <begin position="18"/>
        <end position="205"/>
    </location>
</feature>
<reference evidence="3" key="1">
    <citation type="submission" date="2016-01" db="EMBL/GenBank/DDBJ databases">
        <authorList>
            <person name="Mitreva M."/>
            <person name="Pepin K.H."/>
            <person name="Mihindukulasuriya K.A."/>
            <person name="Fulton R."/>
            <person name="Fronick C."/>
            <person name="O'Laughlin M."/>
            <person name="Miner T."/>
            <person name="Herter B."/>
            <person name="Rosa B.A."/>
            <person name="Cordes M."/>
            <person name="Tomlinson C."/>
            <person name="Wollam A."/>
            <person name="Palsikar V.B."/>
            <person name="Mardis E.R."/>
            <person name="Wilson R.K."/>
        </authorList>
    </citation>
    <scope>NUCLEOTIDE SEQUENCE [LARGE SCALE GENOMIC DNA]</scope>
    <source>
        <strain evidence="3">CMW8396</strain>
    </source>
</reference>
<dbReference type="Proteomes" id="UP000070617">
    <property type="component" value="Unassembled WGS sequence"/>
</dbReference>
<organism evidence="2 3">
    <name type="scientific">Fusobacterium equinum</name>
    <dbReference type="NCBI Taxonomy" id="134605"/>
    <lineage>
        <taxon>Bacteria</taxon>
        <taxon>Fusobacteriati</taxon>
        <taxon>Fusobacteriota</taxon>
        <taxon>Fusobacteriia</taxon>
        <taxon>Fusobacteriales</taxon>
        <taxon>Fusobacteriaceae</taxon>
        <taxon>Fusobacterium</taxon>
    </lineage>
</organism>
<name>A0A133N6N5_9FUSO</name>
<dbReference type="PROSITE" id="PS51257">
    <property type="entry name" value="PROKAR_LIPOPROTEIN"/>
    <property type="match status" value="1"/>
</dbReference>
<accession>A0A133N6N5</accession>
<keyword evidence="1" id="KW-0732">Signal</keyword>
<proteinExistence type="predicted"/>
<gene>
    <name evidence="2" type="ORF">HMPREF3206_01838</name>
</gene>
<sequence length="205" mass="23168">MKKLMYIGILVLGAAFAACGPSNTKIRPYAEVKEEVPGIQSIVTRADRGSIYIALKNVSEEELEIIWEDSTLGGDQVSHGTYVDINDYRLKQENTKMKKGEIFQTVLRRKNDLYYLDPVLYQPGGVKVKALKYPTDLVLKVKQGEKISTLETHIQQEESLHQKDVDARLQGAKDANFIPEFTDKKIVLREDKKIKKGVVTNGIEE</sequence>